<feature type="transmembrane region" description="Helical" evidence="1">
    <location>
        <begin position="304"/>
        <end position="332"/>
    </location>
</feature>
<feature type="transmembrane region" description="Helical" evidence="1">
    <location>
        <begin position="275"/>
        <end position="298"/>
    </location>
</feature>
<feature type="transmembrane region" description="Helical" evidence="1">
    <location>
        <begin position="21"/>
        <end position="40"/>
    </location>
</feature>
<dbReference type="Proteomes" id="UP000001542">
    <property type="component" value="Unassembled WGS sequence"/>
</dbReference>
<feature type="transmembrane region" description="Helical" evidence="1">
    <location>
        <begin position="372"/>
        <end position="395"/>
    </location>
</feature>
<dbReference type="RefSeq" id="XP_001327940.1">
    <property type="nucleotide sequence ID" value="XM_001327905.1"/>
</dbReference>
<name>A2DUZ0_TRIV3</name>
<dbReference type="KEGG" id="tva:4773724"/>
<keyword evidence="3" id="KW-1185">Reference proteome</keyword>
<feature type="transmembrane region" description="Helical" evidence="1">
    <location>
        <begin position="344"/>
        <end position="366"/>
    </location>
</feature>
<reference evidence="2" key="2">
    <citation type="journal article" date="2007" name="Science">
        <title>Draft genome sequence of the sexually transmitted pathogen Trichomonas vaginalis.</title>
        <authorList>
            <person name="Carlton J.M."/>
            <person name="Hirt R.P."/>
            <person name="Silva J.C."/>
            <person name="Delcher A.L."/>
            <person name="Schatz M."/>
            <person name="Zhao Q."/>
            <person name="Wortman J.R."/>
            <person name="Bidwell S.L."/>
            <person name="Alsmark U.C.M."/>
            <person name="Besteiro S."/>
            <person name="Sicheritz-Ponten T."/>
            <person name="Noel C.J."/>
            <person name="Dacks J.B."/>
            <person name="Foster P.G."/>
            <person name="Simillion C."/>
            <person name="Van de Peer Y."/>
            <person name="Miranda-Saavedra D."/>
            <person name="Barton G.J."/>
            <person name="Westrop G.D."/>
            <person name="Mueller S."/>
            <person name="Dessi D."/>
            <person name="Fiori P.L."/>
            <person name="Ren Q."/>
            <person name="Paulsen I."/>
            <person name="Zhang H."/>
            <person name="Bastida-Corcuera F.D."/>
            <person name="Simoes-Barbosa A."/>
            <person name="Brown M.T."/>
            <person name="Hayes R.D."/>
            <person name="Mukherjee M."/>
            <person name="Okumura C.Y."/>
            <person name="Schneider R."/>
            <person name="Smith A.J."/>
            <person name="Vanacova S."/>
            <person name="Villalvazo M."/>
            <person name="Haas B.J."/>
            <person name="Pertea M."/>
            <person name="Feldblyum T.V."/>
            <person name="Utterback T.R."/>
            <person name="Shu C.L."/>
            <person name="Osoegawa K."/>
            <person name="de Jong P.J."/>
            <person name="Hrdy I."/>
            <person name="Horvathova L."/>
            <person name="Zubacova Z."/>
            <person name="Dolezal P."/>
            <person name="Malik S.B."/>
            <person name="Logsdon J.M. Jr."/>
            <person name="Henze K."/>
            <person name="Gupta A."/>
            <person name="Wang C.C."/>
            <person name="Dunne R.L."/>
            <person name="Upcroft J.A."/>
            <person name="Upcroft P."/>
            <person name="White O."/>
            <person name="Salzberg S.L."/>
            <person name="Tang P."/>
            <person name="Chiu C.-H."/>
            <person name="Lee Y.-S."/>
            <person name="Embley T.M."/>
            <person name="Coombs G.H."/>
            <person name="Mottram J.C."/>
            <person name="Tachezy J."/>
            <person name="Fraser-Liggett C.M."/>
            <person name="Johnson P.J."/>
        </authorList>
    </citation>
    <scope>NUCLEOTIDE SEQUENCE [LARGE SCALE GENOMIC DNA]</scope>
    <source>
        <strain evidence="2">G3</strain>
    </source>
</reference>
<dbReference type="VEuPathDB" id="TrichDB:TVAGG3_0939870"/>
<keyword evidence="1" id="KW-1133">Transmembrane helix</keyword>
<keyword evidence="1" id="KW-0812">Transmembrane</keyword>
<dbReference type="InParanoid" id="A2DUZ0"/>
<feature type="transmembrane region" description="Helical" evidence="1">
    <location>
        <begin position="178"/>
        <end position="197"/>
    </location>
</feature>
<feature type="transmembrane region" description="Helical" evidence="1">
    <location>
        <begin position="204"/>
        <end position="223"/>
    </location>
</feature>
<accession>A2DUZ0</accession>
<dbReference type="EMBL" id="DS113251">
    <property type="protein sequence ID" value="EAY15717.1"/>
    <property type="molecule type" value="Genomic_DNA"/>
</dbReference>
<evidence type="ECO:0000313" key="3">
    <source>
        <dbReference type="Proteomes" id="UP000001542"/>
    </source>
</evidence>
<keyword evidence="1" id="KW-0472">Membrane</keyword>
<sequence>MESTQNSPTHTTEPKQKMYCVNALQIAALLYAVIVILVVVSKTFVHKIFDSHETINGMMHTYPNGTIFFYAPTVTFNNNNYFGSIYVKGVGSMASADDKISIFASLTCQGKSIPKTISDTFLTTPSGEAELYTSWYPIYDNILVELNINGAPKDIKPYLFVVKSTEESAHIMNSINGIIRYTILGFLCFYIFVWIFYSNKEFDFLKVLSVIILTVTYIANLHYNHTGEEDELSIIKHAIFLMVRGVHGAINLVSIFCISMYFFSREGLGTALLIAALYVLTEAMTAITTDSFIVSYFFDNNGIVWVFFFSTSIISKVSFFILACHHLIMIAVQTTIKRKRLYMYFYSILLLLLIIPQLARASLIIYEGYQSSLMNFICEYVAQYIFVLFFCLVSWPSYEKPFKSEISSELTDLDHERFMLEHDVSVQFEHPGE</sequence>
<organism evidence="2 3">
    <name type="scientific">Trichomonas vaginalis (strain ATCC PRA-98 / G3)</name>
    <dbReference type="NCBI Taxonomy" id="412133"/>
    <lineage>
        <taxon>Eukaryota</taxon>
        <taxon>Metamonada</taxon>
        <taxon>Parabasalia</taxon>
        <taxon>Trichomonadida</taxon>
        <taxon>Trichomonadidae</taxon>
        <taxon>Trichomonas</taxon>
    </lineage>
</organism>
<evidence type="ECO:0000256" key="1">
    <source>
        <dbReference type="SAM" id="Phobius"/>
    </source>
</evidence>
<dbReference type="VEuPathDB" id="TrichDB:TVAG_187680"/>
<protein>
    <submittedName>
        <fullName evidence="2">Uncharacterized protein</fullName>
    </submittedName>
</protein>
<proteinExistence type="predicted"/>
<reference evidence="2" key="1">
    <citation type="submission" date="2006-10" db="EMBL/GenBank/DDBJ databases">
        <authorList>
            <person name="Amadeo P."/>
            <person name="Zhao Q."/>
            <person name="Wortman J."/>
            <person name="Fraser-Liggett C."/>
            <person name="Carlton J."/>
        </authorList>
    </citation>
    <scope>NUCLEOTIDE SEQUENCE</scope>
    <source>
        <strain evidence="2">G3</strain>
    </source>
</reference>
<feature type="transmembrane region" description="Helical" evidence="1">
    <location>
        <begin position="238"/>
        <end position="263"/>
    </location>
</feature>
<evidence type="ECO:0000313" key="2">
    <source>
        <dbReference type="EMBL" id="EAY15717.1"/>
    </source>
</evidence>
<gene>
    <name evidence="2" type="ORF">TVAG_187680</name>
</gene>
<dbReference type="AlphaFoldDB" id="A2DUZ0"/>